<reference evidence="1 2" key="1">
    <citation type="submission" date="2019-03" db="EMBL/GenBank/DDBJ databases">
        <title>Draft genome sequence of Xylaria hypoxylon DSM 108379, a ubiquitous saprotrophic-parasitic fungi on hardwood.</title>
        <authorList>
            <person name="Buettner E."/>
            <person name="Leonhardt S."/>
            <person name="Gebauer A.M."/>
            <person name="Liers C."/>
            <person name="Hofrichter M."/>
            <person name="Kellner H."/>
        </authorList>
    </citation>
    <scope>NUCLEOTIDE SEQUENCE [LARGE SCALE GENOMIC DNA]</scope>
    <source>
        <strain evidence="1 2">DSM 108379</strain>
    </source>
</reference>
<gene>
    <name evidence="1" type="ORF">E0Z10_g9013</name>
</gene>
<dbReference type="Proteomes" id="UP000297716">
    <property type="component" value="Unassembled WGS sequence"/>
</dbReference>
<sequence>MYLGCQMYSAFDQNAIQYASGFRQIAEALWKNEGDSYSSMAGAVLLSISLMGQGKDHAVLGYATDALKMGTRLGLFGGGFRQPSVGIINHDLSAQCYAAWGVFNWNVIISMFYRQPGSESPASAPAVPIPGEVYNEMRDGRVSEEVDGMEEGGEEGEYDNPSEEIIERKIFPVLCNFWRLVHEARWIYYSVQQSPPIYLRETLVEYAYRELIAWVETIPSFFLRRDQSPHYVIVFHIWLHTAILDMWQPFIYKEALKVYRLRTFTAQDSTPDAVYTASVNQLKQLVVEYRSRHAVSQYSILWHNGLIYLANAMLRCTDPDWHLYLLLCIYGYERLNRTYRISEVITQGLLTMTMRETDMLGSEAFKIMEELKERGLVHVNEGLQDKIRVTFMVDLNLALTNPEAAKAENMANDFTDLATFQDLVNLDPDPMGL</sequence>
<proteinExistence type="predicted"/>
<evidence type="ECO:0008006" key="3">
    <source>
        <dbReference type="Google" id="ProtNLM"/>
    </source>
</evidence>
<dbReference type="EMBL" id="SKBN01000264">
    <property type="protein sequence ID" value="TGJ79744.1"/>
    <property type="molecule type" value="Genomic_DNA"/>
</dbReference>
<comment type="caution">
    <text evidence="1">The sequence shown here is derived from an EMBL/GenBank/DDBJ whole genome shotgun (WGS) entry which is preliminary data.</text>
</comment>
<keyword evidence="2" id="KW-1185">Reference proteome</keyword>
<dbReference type="InterPro" id="IPR053187">
    <property type="entry name" value="Notoamide_regulator"/>
</dbReference>
<evidence type="ECO:0000313" key="2">
    <source>
        <dbReference type="Proteomes" id="UP000297716"/>
    </source>
</evidence>
<dbReference type="CDD" id="cd12148">
    <property type="entry name" value="fungal_TF_MHR"/>
    <property type="match status" value="1"/>
</dbReference>
<dbReference type="PANTHER" id="PTHR47256">
    <property type="entry name" value="ZN(II)2CYS6 TRANSCRIPTION FACTOR (EUROFUNG)-RELATED"/>
    <property type="match status" value="1"/>
</dbReference>
<evidence type="ECO:0000313" key="1">
    <source>
        <dbReference type="EMBL" id="TGJ79744.1"/>
    </source>
</evidence>
<name>A0A4Z0Y7F6_9PEZI</name>
<protein>
    <recommendedName>
        <fullName evidence="3">Transcription factor domain-containing protein</fullName>
    </recommendedName>
</protein>
<dbReference type="STRING" id="37992.A0A4Z0Y7F6"/>
<accession>A0A4Z0Y7F6</accession>
<dbReference type="AlphaFoldDB" id="A0A4Z0Y7F6"/>
<dbReference type="OrthoDB" id="10261408at2759"/>
<dbReference type="PANTHER" id="PTHR47256:SF1">
    <property type="entry name" value="ZN(II)2CYS6 TRANSCRIPTION FACTOR (EUROFUNG)"/>
    <property type="match status" value="1"/>
</dbReference>
<organism evidence="1 2">
    <name type="scientific">Xylaria hypoxylon</name>
    <dbReference type="NCBI Taxonomy" id="37992"/>
    <lineage>
        <taxon>Eukaryota</taxon>
        <taxon>Fungi</taxon>
        <taxon>Dikarya</taxon>
        <taxon>Ascomycota</taxon>
        <taxon>Pezizomycotina</taxon>
        <taxon>Sordariomycetes</taxon>
        <taxon>Xylariomycetidae</taxon>
        <taxon>Xylariales</taxon>
        <taxon>Xylariaceae</taxon>
        <taxon>Xylaria</taxon>
    </lineage>
</organism>